<gene>
    <name evidence="1" type="ORF">GCM10011608_09770</name>
</gene>
<reference evidence="1" key="2">
    <citation type="submission" date="2020-09" db="EMBL/GenBank/DDBJ databases">
        <authorList>
            <person name="Sun Q."/>
            <person name="Zhou Y."/>
        </authorList>
    </citation>
    <scope>NUCLEOTIDE SEQUENCE</scope>
    <source>
        <strain evidence="1">CGMCC 4.7312</strain>
    </source>
</reference>
<organism evidence="1 2">
    <name type="scientific">Micromonospora sonchi</name>
    <dbReference type="NCBI Taxonomy" id="1763543"/>
    <lineage>
        <taxon>Bacteria</taxon>
        <taxon>Bacillati</taxon>
        <taxon>Actinomycetota</taxon>
        <taxon>Actinomycetes</taxon>
        <taxon>Micromonosporales</taxon>
        <taxon>Micromonosporaceae</taxon>
        <taxon>Micromonospora</taxon>
    </lineage>
</organism>
<comment type="caution">
    <text evidence="1">The sequence shown here is derived from an EMBL/GenBank/DDBJ whole genome shotgun (WGS) entry which is preliminary data.</text>
</comment>
<keyword evidence="2" id="KW-1185">Reference proteome</keyword>
<protein>
    <submittedName>
        <fullName evidence="1">Uncharacterized protein</fullName>
    </submittedName>
</protein>
<evidence type="ECO:0000313" key="1">
    <source>
        <dbReference type="EMBL" id="GGM27006.1"/>
    </source>
</evidence>
<dbReference type="Proteomes" id="UP000608890">
    <property type="component" value="Unassembled WGS sequence"/>
</dbReference>
<sequence>MNRDAYVPRRVAAAAVGVTTTTFNHWQERGWVTPDGQRRTLTTRPNKRRRGHLEYLLGDVLDAARDTKLNPRNPGRQTRILITV</sequence>
<dbReference type="AlphaFoldDB" id="A0A917TM05"/>
<name>A0A917TM05_9ACTN</name>
<evidence type="ECO:0000313" key="2">
    <source>
        <dbReference type="Proteomes" id="UP000608890"/>
    </source>
</evidence>
<dbReference type="RefSeq" id="WP_189041023.1">
    <property type="nucleotide sequence ID" value="NZ_BMNB01000003.1"/>
</dbReference>
<accession>A0A917TM05</accession>
<dbReference type="EMBL" id="BMNB01000003">
    <property type="protein sequence ID" value="GGM27006.1"/>
    <property type="molecule type" value="Genomic_DNA"/>
</dbReference>
<proteinExistence type="predicted"/>
<reference evidence="1" key="1">
    <citation type="journal article" date="2014" name="Int. J. Syst. Evol. Microbiol.">
        <title>Complete genome sequence of Corynebacterium casei LMG S-19264T (=DSM 44701T), isolated from a smear-ripened cheese.</title>
        <authorList>
            <consortium name="US DOE Joint Genome Institute (JGI-PGF)"/>
            <person name="Walter F."/>
            <person name="Albersmeier A."/>
            <person name="Kalinowski J."/>
            <person name="Ruckert C."/>
        </authorList>
    </citation>
    <scope>NUCLEOTIDE SEQUENCE</scope>
    <source>
        <strain evidence="1">CGMCC 4.7312</strain>
    </source>
</reference>